<accession>A0A918J834</accession>
<evidence type="ECO:0000256" key="1">
    <source>
        <dbReference type="SAM" id="MobiDB-lite"/>
    </source>
</evidence>
<dbReference type="AlphaFoldDB" id="A0A918J834"/>
<evidence type="ECO:0000313" key="2">
    <source>
        <dbReference type="EMBL" id="GGW59070.1"/>
    </source>
</evidence>
<proteinExistence type="predicted"/>
<reference evidence="2" key="2">
    <citation type="submission" date="2020-09" db="EMBL/GenBank/DDBJ databases">
        <authorList>
            <person name="Sun Q."/>
            <person name="Ohkuma M."/>
        </authorList>
    </citation>
    <scope>NUCLEOTIDE SEQUENCE</scope>
    <source>
        <strain evidence="2">JCM 4490</strain>
    </source>
</reference>
<evidence type="ECO:0000313" key="3">
    <source>
        <dbReference type="Proteomes" id="UP000620224"/>
    </source>
</evidence>
<keyword evidence="3" id="KW-1185">Reference proteome</keyword>
<organism evidence="2 3">
    <name type="scientific">Streptomyces lucensis JCM 4490</name>
    <dbReference type="NCBI Taxonomy" id="1306176"/>
    <lineage>
        <taxon>Bacteria</taxon>
        <taxon>Bacillati</taxon>
        <taxon>Actinomycetota</taxon>
        <taxon>Actinomycetes</taxon>
        <taxon>Kitasatosporales</taxon>
        <taxon>Streptomycetaceae</taxon>
        <taxon>Streptomyces</taxon>
    </lineage>
</organism>
<feature type="compositionally biased region" description="Low complexity" evidence="1">
    <location>
        <begin position="1"/>
        <end position="16"/>
    </location>
</feature>
<feature type="compositionally biased region" description="Basic residues" evidence="1">
    <location>
        <begin position="21"/>
        <end position="30"/>
    </location>
</feature>
<dbReference type="EMBL" id="BMUE01000008">
    <property type="protein sequence ID" value="GGW59070.1"/>
    <property type="molecule type" value="Genomic_DNA"/>
</dbReference>
<name>A0A918J834_9ACTN</name>
<protein>
    <submittedName>
        <fullName evidence="2">Uncharacterized protein</fullName>
    </submittedName>
</protein>
<comment type="caution">
    <text evidence="2">The sequence shown here is derived from an EMBL/GenBank/DDBJ whole genome shotgun (WGS) entry which is preliminary data.</text>
</comment>
<gene>
    <name evidence="2" type="ORF">GCM10010503_40290</name>
</gene>
<sequence>MEGASATSSDTAPTSAIPVSRTRRLPRRSARLPAASGNAAKVMLKAFSIHCAAPTEEPRCAAILGRAPVTENGSIMLADPTATTVGQ</sequence>
<feature type="region of interest" description="Disordered" evidence="1">
    <location>
        <begin position="1"/>
        <end position="33"/>
    </location>
</feature>
<dbReference type="Proteomes" id="UP000620224">
    <property type="component" value="Unassembled WGS sequence"/>
</dbReference>
<reference evidence="2" key="1">
    <citation type="journal article" date="2014" name="Int. J. Syst. Evol. Microbiol.">
        <title>Complete genome sequence of Corynebacterium casei LMG S-19264T (=DSM 44701T), isolated from a smear-ripened cheese.</title>
        <authorList>
            <consortium name="US DOE Joint Genome Institute (JGI-PGF)"/>
            <person name="Walter F."/>
            <person name="Albersmeier A."/>
            <person name="Kalinowski J."/>
            <person name="Ruckert C."/>
        </authorList>
    </citation>
    <scope>NUCLEOTIDE SEQUENCE</scope>
    <source>
        <strain evidence="2">JCM 4490</strain>
    </source>
</reference>